<dbReference type="SUPFAM" id="SSF53756">
    <property type="entry name" value="UDP-Glycosyltransferase/glycogen phosphorylase"/>
    <property type="match status" value="1"/>
</dbReference>
<comment type="caution">
    <text evidence="1">The sequence shown here is derived from an EMBL/GenBank/DDBJ whole genome shotgun (WGS) entry which is preliminary data.</text>
</comment>
<accession>C4FLS7</accession>
<dbReference type="EMBL" id="ABZS01000176">
    <property type="protein sequence ID" value="EEP59978.1"/>
    <property type="molecule type" value="Genomic_DNA"/>
</dbReference>
<sequence length="78" mass="9100">MIRFSSLGDVILSSVVLDPLYEKGYDVDFLTFKPFSDVFEKDYRIKNLIAVDKSRLKSISDIYSFTKSLDKYDYVLDL</sequence>
<gene>
    <name evidence="1" type="ORF">SULYE_1531</name>
</gene>
<feature type="non-terminal residue" evidence="1">
    <location>
        <position position="78"/>
    </location>
</feature>
<evidence type="ECO:0000313" key="2">
    <source>
        <dbReference type="Proteomes" id="UP000005540"/>
    </source>
</evidence>
<dbReference type="GO" id="GO:0016740">
    <property type="term" value="F:transferase activity"/>
    <property type="evidence" value="ECO:0007669"/>
    <property type="project" value="UniProtKB-KW"/>
</dbReference>
<keyword evidence="1" id="KW-0808">Transferase</keyword>
<protein>
    <submittedName>
        <fullName evidence="1">ADP-heptose:LPS heptosyltransferase</fullName>
    </submittedName>
</protein>
<reference evidence="1 2" key="1">
    <citation type="submission" date="2009-04" db="EMBL/GenBank/DDBJ databases">
        <authorList>
            <person name="Reysenbach A.-L."/>
            <person name="Heidelberg J.F."/>
            <person name="Nelson W.C."/>
        </authorList>
    </citation>
    <scope>NUCLEOTIDE SEQUENCE [LARGE SCALE GENOMIC DNA]</scope>
    <source>
        <strain evidence="1 2">SS-5</strain>
    </source>
</reference>
<evidence type="ECO:0000313" key="1">
    <source>
        <dbReference type="EMBL" id="EEP59978.1"/>
    </source>
</evidence>
<dbReference type="Proteomes" id="UP000005540">
    <property type="component" value="Unassembled WGS sequence"/>
</dbReference>
<proteinExistence type="predicted"/>
<dbReference type="Gene3D" id="3.40.50.2000">
    <property type="entry name" value="Glycogen Phosphorylase B"/>
    <property type="match status" value="1"/>
</dbReference>
<dbReference type="AlphaFoldDB" id="C4FLS7"/>
<keyword evidence="2" id="KW-1185">Reference proteome</keyword>
<name>C4FLS7_9AQUI</name>
<organism evidence="1 2">
    <name type="scientific">Sulfurihydrogenibium yellowstonense SS-5</name>
    <dbReference type="NCBI Taxonomy" id="432331"/>
    <lineage>
        <taxon>Bacteria</taxon>
        <taxon>Pseudomonadati</taxon>
        <taxon>Aquificota</taxon>
        <taxon>Aquificia</taxon>
        <taxon>Aquificales</taxon>
        <taxon>Hydrogenothermaceae</taxon>
        <taxon>Sulfurihydrogenibium</taxon>
    </lineage>
</organism>